<name>A0A7S3GAN3_9EUKA</name>
<organism evidence="3">
    <name type="scientific">Palpitomonas bilix</name>
    <dbReference type="NCBI Taxonomy" id="652834"/>
    <lineage>
        <taxon>Eukaryota</taxon>
        <taxon>Eukaryota incertae sedis</taxon>
    </lineage>
</organism>
<dbReference type="EMBL" id="HBIB01035026">
    <property type="protein sequence ID" value="CAE0260478.1"/>
    <property type="molecule type" value="Transcribed_RNA"/>
</dbReference>
<dbReference type="AlphaFoldDB" id="A0A7S3GAN3"/>
<proteinExistence type="predicted"/>
<keyword evidence="1" id="KW-0175">Coiled coil</keyword>
<feature type="compositionally biased region" description="Basic and acidic residues" evidence="2">
    <location>
        <begin position="7"/>
        <end position="21"/>
    </location>
</feature>
<reference evidence="3" key="1">
    <citation type="submission" date="2021-01" db="EMBL/GenBank/DDBJ databases">
        <authorList>
            <person name="Corre E."/>
            <person name="Pelletier E."/>
            <person name="Niang G."/>
            <person name="Scheremetjew M."/>
            <person name="Finn R."/>
            <person name="Kale V."/>
            <person name="Holt S."/>
            <person name="Cochrane G."/>
            <person name="Meng A."/>
            <person name="Brown T."/>
            <person name="Cohen L."/>
        </authorList>
    </citation>
    <scope>NUCLEOTIDE SEQUENCE</scope>
    <source>
        <strain evidence="3">NIES-2562</strain>
    </source>
</reference>
<evidence type="ECO:0000313" key="3">
    <source>
        <dbReference type="EMBL" id="CAE0260478.1"/>
    </source>
</evidence>
<feature type="compositionally biased region" description="Polar residues" evidence="2">
    <location>
        <begin position="810"/>
        <end position="822"/>
    </location>
</feature>
<feature type="coiled-coil region" evidence="1">
    <location>
        <begin position="312"/>
        <end position="339"/>
    </location>
</feature>
<feature type="region of interest" description="Disordered" evidence="2">
    <location>
        <begin position="274"/>
        <end position="299"/>
    </location>
</feature>
<sequence length="836" mass="92666">MTKRKAGKVDGEGGGERETKAQMKRRKEREAEEKERQRREEDAAKAKPLAKDDNKVNLVELAKSLKAQKHGSTKGHNHPMFPKSSAVISPVTSPSKHINSSRGALHVDVAETGNSVRDAVRGQVARSLVGPCWWRKRESLRNLFPPTPEEAPIYANDLDKDVLLTQRVSNRSERRKQVGKERGEVKEAKAASLACTIETMLYSLCNSETTPQYKSSARFLSGILRSANGSWLRGYMVQEAIELDYVCKCVLENEPLTEDGWWQAWDKLEGRKDEVLPPQHLNNDEDEDEDNSGASMKLPLLPKAGRSLSSIIEKIERKKQIEEEEAKQKKSILKTLRTELSAIDSKMKAGESSSEDRLAALALLGEIEAFKMPTPSSASVDALEEAVDSEEVEGIGEGEDSNRKESQELEQFGSMLRQYLASADVLHLEDKKTGTETSWQAIAAVEEGVVEESSVPPFLTIVGKVKSEDIVRMWQAARLKKCCRRVDLLVPENDDPKQHVSGEGAAEQGGKCAQLLASLSSKGRGIYLGTVGDAECYFSAAAAAEREWEKEEFRRFHHLPSTSLEKHAMLWRISEREIAKEGDIDPAAEFDLPDVVLAEDLGVEVGREESRMFELFSTSFSNGRLRGFRCVLFWYRLFILPLADDAFPFQALPPAEAGKVYGSMVIPSVEENILAAGLSSLPPSAVPQGRLSCTEAEDFIRQSVAAAGKRVILTRIEADFDEIESAKLEDAGRQLFSWGKVLVLERQPHLDIYFCPVTPFLASLVKVGCGGEEKLRRTKAIVVIVASTHVPHSDSGGRSELDPFAPPPSNTVSPHLSMSGEQRFTEEEYDPFAYNP</sequence>
<feature type="compositionally biased region" description="Basic and acidic residues" evidence="2">
    <location>
        <begin position="28"/>
        <end position="55"/>
    </location>
</feature>
<feature type="region of interest" description="Disordered" evidence="2">
    <location>
        <begin position="1"/>
        <end position="55"/>
    </location>
</feature>
<protein>
    <submittedName>
        <fullName evidence="3">Uncharacterized protein</fullName>
    </submittedName>
</protein>
<feature type="compositionally biased region" description="Basic and acidic residues" evidence="2">
    <location>
        <begin position="791"/>
        <end position="801"/>
    </location>
</feature>
<evidence type="ECO:0000256" key="1">
    <source>
        <dbReference type="SAM" id="Coils"/>
    </source>
</evidence>
<gene>
    <name evidence="3" type="ORF">PBIL07802_LOCUS22757</name>
</gene>
<feature type="region of interest" description="Disordered" evidence="2">
    <location>
        <begin position="791"/>
        <end position="836"/>
    </location>
</feature>
<accession>A0A7S3GAN3</accession>
<evidence type="ECO:0000256" key="2">
    <source>
        <dbReference type="SAM" id="MobiDB-lite"/>
    </source>
</evidence>